<dbReference type="FunFam" id="3.30.980.10:FF:000004">
    <property type="entry name" value="Alanine--tRNA ligase, cytoplasmic"/>
    <property type="match status" value="1"/>
</dbReference>
<dbReference type="GO" id="GO:0002161">
    <property type="term" value="F:aminoacyl-tRNA deacylase activity"/>
    <property type="evidence" value="ECO:0007669"/>
    <property type="project" value="TreeGrafter"/>
</dbReference>
<dbReference type="Gene3D" id="6.10.250.550">
    <property type="match status" value="1"/>
</dbReference>
<dbReference type="Pfam" id="PF07973">
    <property type="entry name" value="tRNA_SAD"/>
    <property type="match status" value="1"/>
</dbReference>
<dbReference type="Pfam" id="PF01411">
    <property type="entry name" value="tRNA-synt_2c"/>
    <property type="match status" value="1"/>
</dbReference>
<keyword evidence="6 13" id="KW-0862">Zinc</keyword>
<dbReference type="GO" id="GO:0006419">
    <property type="term" value="P:alanyl-tRNA aminoacylation"/>
    <property type="evidence" value="ECO:0007669"/>
    <property type="project" value="UniProtKB-UniRule"/>
</dbReference>
<dbReference type="Gene3D" id="3.10.310.40">
    <property type="match status" value="1"/>
</dbReference>
<dbReference type="PRINTS" id="PR00980">
    <property type="entry name" value="TRNASYNTHALA"/>
</dbReference>
<evidence type="ECO:0000256" key="8">
    <source>
        <dbReference type="ARBA" id="ARBA00022884"/>
    </source>
</evidence>
<dbReference type="SUPFAM" id="SSF101353">
    <property type="entry name" value="Putative anticodon-binding domain of alanyl-tRNA synthetase (AlaRS)"/>
    <property type="match status" value="1"/>
</dbReference>
<dbReference type="EC" id="6.1.1.7" evidence="13"/>
<evidence type="ECO:0000256" key="14">
    <source>
        <dbReference type="SAM" id="MobiDB-lite"/>
    </source>
</evidence>
<comment type="domain">
    <text evidence="13">Consists of three domains; the N-terminal catalytic domain, the editing domain and the C-terminal C-Ala domain. The editing domain removes incorrectly charged amino acids, while the C-Ala domain, along with tRNA(Ala), serves as a bridge to cooperatively bring together the editing and aminoacylation centers thus stimulating deacylation of misacylated tRNAs.</text>
</comment>
<dbReference type="NCBIfam" id="TIGR00344">
    <property type="entry name" value="alaS"/>
    <property type="match status" value="1"/>
</dbReference>
<dbReference type="InterPro" id="IPR018162">
    <property type="entry name" value="Ala-tRNA-ligase_IIc_anticod-bd"/>
</dbReference>
<dbReference type="PANTHER" id="PTHR11777">
    <property type="entry name" value="ALANYL-TRNA SYNTHETASE"/>
    <property type="match status" value="1"/>
</dbReference>
<evidence type="ECO:0000256" key="11">
    <source>
        <dbReference type="ARBA" id="ARBA00024779"/>
    </source>
</evidence>
<evidence type="ECO:0000256" key="5">
    <source>
        <dbReference type="ARBA" id="ARBA00022741"/>
    </source>
</evidence>
<feature type="binding site" evidence="13">
    <location>
        <position position="593"/>
    </location>
    <ligand>
        <name>Zn(2+)</name>
        <dbReference type="ChEBI" id="CHEBI:29105"/>
    </ligand>
</feature>
<dbReference type="InterPro" id="IPR009000">
    <property type="entry name" value="Transl_B-barrel_sf"/>
</dbReference>
<feature type="compositionally biased region" description="Basic and acidic residues" evidence="14">
    <location>
        <begin position="769"/>
        <end position="780"/>
    </location>
</feature>
<evidence type="ECO:0000259" key="15">
    <source>
        <dbReference type="PROSITE" id="PS50860"/>
    </source>
</evidence>
<feature type="domain" description="Alanyl-transfer RNA synthetases family profile" evidence="15">
    <location>
        <begin position="1"/>
        <end position="739"/>
    </location>
</feature>
<comment type="cofactor">
    <cofactor evidence="13">
        <name>Zn(2+)</name>
        <dbReference type="ChEBI" id="CHEBI:29105"/>
    </cofactor>
    <text evidence="13">Binds 1 zinc ion per subunit.</text>
</comment>
<keyword evidence="17" id="KW-1185">Reference proteome</keyword>
<dbReference type="InterPro" id="IPR003156">
    <property type="entry name" value="DHHA1_dom"/>
</dbReference>
<dbReference type="Gene3D" id="3.30.930.10">
    <property type="entry name" value="Bira Bifunctional Protein, Domain 2"/>
    <property type="match status" value="1"/>
</dbReference>
<dbReference type="SMART" id="SM00863">
    <property type="entry name" value="tRNA_SAD"/>
    <property type="match status" value="1"/>
</dbReference>
<dbReference type="GO" id="GO:0005829">
    <property type="term" value="C:cytosol"/>
    <property type="evidence" value="ECO:0007669"/>
    <property type="project" value="TreeGrafter"/>
</dbReference>
<evidence type="ECO:0000256" key="2">
    <source>
        <dbReference type="ARBA" id="ARBA00022555"/>
    </source>
</evidence>
<dbReference type="InterPro" id="IPR050058">
    <property type="entry name" value="Ala-tRNA_ligase"/>
</dbReference>
<dbReference type="AlphaFoldDB" id="A0A068NQ92"/>
<dbReference type="OrthoDB" id="9803884at2"/>
<dbReference type="InterPro" id="IPR018163">
    <property type="entry name" value="Thr/Ala-tRNA-synth_IIc_edit"/>
</dbReference>
<dbReference type="CDD" id="cd00673">
    <property type="entry name" value="AlaRS_core"/>
    <property type="match status" value="1"/>
</dbReference>
<dbReference type="PANTHER" id="PTHR11777:SF9">
    <property type="entry name" value="ALANINE--TRNA LIGASE, CYTOPLASMIC"/>
    <property type="match status" value="1"/>
</dbReference>
<dbReference type="FunFam" id="3.10.310.40:FF:000001">
    <property type="entry name" value="Alanine--tRNA ligase"/>
    <property type="match status" value="1"/>
</dbReference>
<comment type="similarity">
    <text evidence="1 13">Belongs to the class-II aminoacyl-tRNA synthetase family.</text>
</comment>
<comment type="function">
    <text evidence="11 13">Catalyzes the attachment of alanine to tRNA(Ala) in a two-step reaction: alanine is first activated by ATP to form Ala-AMP and then transferred to the acceptor end of tRNA(Ala). Also edits incorrectly charged Ser-tRNA(Ala) and Gly-tRNA(Ala) via its editing domain.</text>
</comment>
<keyword evidence="3 13" id="KW-0436">Ligase</keyword>
<dbReference type="Gene3D" id="2.40.30.130">
    <property type="match status" value="1"/>
</dbReference>
<evidence type="ECO:0000256" key="7">
    <source>
        <dbReference type="ARBA" id="ARBA00022840"/>
    </source>
</evidence>
<dbReference type="InterPro" id="IPR018164">
    <property type="entry name" value="Ala-tRNA-synth_IIc_N"/>
</dbReference>
<dbReference type="GO" id="GO:0008270">
    <property type="term" value="F:zinc ion binding"/>
    <property type="evidence" value="ECO:0007669"/>
    <property type="project" value="UniProtKB-UniRule"/>
</dbReference>
<evidence type="ECO:0000313" key="16">
    <source>
        <dbReference type="EMBL" id="AIE84930.1"/>
    </source>
</evidence>
<dbReference type="Pfam" id="PF02272">
    <property type="entry name" value="DHHA1"/>
    <property type="match status" value="1"/>
</dbReference>
<protein>
    <recommendedName>
        <fullName evidence="13">Alanine--tRNA ligase</fullName>
        <ecNumber evidence="13">6.1.1.7</ecNumber>
    </recommendedName>
    <alternativeName>
        <fullName evidence="13">Alanyl-tRNA synthetase</fullName>
        <shortName evidence="13">AlaRS</shortName>
    </alternativeName>
</protein>
<dbReference type="EMBL" id="CP007139">
    <property type="protein sequence ID" value="AIE84930.1"/>
    <property type="molecule type" value="Genomic_DNA"/>
</dbReference>
<dbReference type="GO" id="GO:0000049">
    <property type="term" value="F:tRNA binding"/>
    <property type="evidence" value="ECO:0007669"/>
    <property type="project" value="UniProtKB-KW"/>
</dbReference>
<dbReference type="Gene3D" id="3.30.54.20">
    <property type="match status" value="1"/>
</dbReference>
<feature type="binding site" evidence="13">
    <location>
        <position position="700"/>
    </location>
    <ligand>
        <name>Zn(2+)</name>
        <dbReference type="ChEBI" id="CHEBI:29105"/>
    </ligand>
</feature>
<keyword evidence="7 13" id="KW-0067">ATP-binding</keyword>
<keyword evidence="13" id="KW-0963">Cytoplasm</keyword>
<reference evidence="16 17" key="1">
    <citation type="journal article" date="2014" name="PLoS ONE">
        <title>The first complete genome sequence of the class fimbriimonadia in the phylum armatimonadetes.</title>
        <authorList>
            <person name="Hu Z.Y."/>
            <person name="Wang Y.Z."/>
            <person name="Im W.T."/>
            <person name="Wang S.Y."/>
            <person name="Zhao G.P."/>
            <person name="Zheng H.J."/>
            <person name="Quan Z.X."/>
        </authorList>
    </citation>
    <scope>NUCLEOTIDE SEQUENCE [LARGE SCALE GENOMIC DNA]</scope>
    <source>
        <strain evidence="16">Gsoil 348</strain>
    </source>
</reference>
<evidence type="ECO:0000256" key="10">
    <source>
        <dbReference type="ARBA" id="ARBA00023146"/>
    </source>
</evidence>
<keyword evidence="4 13" id="KW-0479">Metal-binding</keyword>
<dbReference type="PROSITE" id="PS50860">
    <property type="entry name" value="AA_TRNA_LIGASE_II_ALA"/>
    <property type="match status" value="1"/>
</dbReference>
<dbReference type="GO" id="GO:0004813">
    <property type="term" value="F:alanine-tRNA ligase activity"/>
    <property type="evidence" value="ECO:0007669"/>
    <property type="project" value="UniProtKB-UniRule"/>
</dbReference>
<dbReference type="Gene3D" id="3.30.980.10">
    <property type="entry name" value="Threonyl-trna Synthetase, Chain A, domain 2"/>
    <property type="match status" value="1"/>
</dbReference>
<feature type="region of interest" description="Disordered" evidence="14">
    <location>
        <begin position="769"/>
        <end position="792"/>
    </location>
</feature>
<accession>A0A068NQ92</accession>
<dbReference type="FunFam" id="3.30.54.20:FF:000001">
    <property type="entry name" value="Alanine--tRNA ligase"/>
    <property type="match status" value="1"/>
</dbReference>
<dbReference type="STRING" id="661478.OP10G_1562"/>
<dbReference type="InterPro" id="IPR045864">
    <property type="entry name" value="aa-tRNA-synth_II/BPL/LPL"/>
</dbReference>
<evidence type="ECO:0000256" key="6">
    <source>
        <dbReference type="ARBA" id="ARBA00022833"/>
    </source>
</evidence>
<dbReference type="SUPFAM" id="SSF50447">
    <property type="entry name" value="Translation proteins"/>
    <property type="match status" value="1"/>
</dbReference>
<proteinExistence type="inferred from homology"/>
<dbReference type="HOGENOM" id="CLU_004485_1_1_0"/>
<keyword evidence="8 13" id="KW-0694">RNA-binding</keyword>
<evidence type="ECO:0000256" key="13">
    <source>
        <dbReference type="HAMAP-Rule" id="MF_00036"/>
    </source>
</evidence>
<keyword evidence="9 13" id="KW-0648">Protein biosynthesis</keyword>
<evidence type="ECO:0000256" key="12">
    <source>
        <dbReference type="ARBA" id="ARBA00048300"/>
    </source>
</evidence>
<keyword evidence="10 13" id="KW-0030">Aminoacyl-tRNA synthetase</keyword>
<evidence type="ECO:0000256" key="3">
    <source>
        <dbReference type="ARBA" id="ARBA00022598"/>
    </source>
</evidence>
<dbReference type="HAMAP" id="MF_00036_B">
    <property type="entry name" value="Ala_tRNA_synth_B"/>
    <property type="match status" value="1"/>
</dbReference>
<sequence>MTVRELREKYLRFFESKGHQRFPAASLVPYDVTGRLDESLLFTGAGMIQFKPFFRGVARPDHLRLITCQPCVRTGDIDEIGDDTHLSFFEMLGNFSFGDYFKAQAIAFSWEFLTDKQWLGLDPRRLSFSIFEDDEEAYNEWAFWLTPAGLEPASRIVRLGEESNYWPANAFSAGPPGPCGPNSEMFYWTSKEEPPGNDYTQEDWVRDEAAGKWVEIWNDVFIQYEWQGHLKDPSNSKLGYEKDGMPELPFKSIDTGMGLDRTAIVLGGHKSIYEIDVFQPIFAKIRGLRGAGVPPAGSREERAERIVADHLRTASFCIADGILPGNTGRGYVLRRLIRRATLQGQRVLGFNEPFLHIVYEGLVESMGDFYTSLIDQREMIVETLRNEETLFRRTLSNGLRLLAEQMDALIAQRKSSYSGTAAFQLYDTYGFPLEITQEILSESGFTLNVEAYEAALAEAQIRSRKAQGDTSAYGGVTAAEELTADDAPGFTTFLGYSGVDAEARVVRIRPAGEGLLVALDRTPFYAESGGQTGDHGTLTLPDGTALPVDNTTKSGGTFWHHVSAKEIEPEKLLGQTVRAQVLGARRDRIRRNHTATHLLQAALRQTLGTHVAQAGSYVGPDNLRFDFTHSKAMTPEEIERVERSVNEQALANTEVTTYVDLPIDEARAKGAMALFGEKYGDRVRMVEIGDFSRELCGGIHVRTTGEIGLFKIVSESSAASGVRRIEAITGEGAYEWVLEETKRLREAAALLKTSPRELVPAIERTVEAAKEERRRREKAEMASMGGGTATAERSDAIDVGPVVLWRRNFGDVDPKLAANAVDNAAAAKPNQVTLAAVVSNGKPQFICKCGTDAVTAGAHAGNLLREVAKIAGGGGGGRPDFATAGGRDAGKVDEALEAAAKILATMVGVSAD</sequence>
<dbReference type="InterPro" id="IPR012947">
    <property type="entry name" value="tRNA_SAD"/>
</dbReference>
<dbReference type="InterPro" id="IPR002318">
    <property type="entry name" value="Ala-tRNA-lgiase_IIc"/>
</dbReference>
<comment type="subcellular location">
    <subcellularLocation>
        <location evidence="13">Cytoplasm</location>
    </subcellularLocation>
</comment>
<dbReference type="SUPFAM" id="SSF55681">
    <property type="entry name" value="Class II aaRS and biotin synthetases"/>
    <property type="match status" value="1"/>
</dbReference>
<keyword evidence="5 13" id="KW-0547">Nucleotide-binding</keyword>
<evidence type="ECO:0000256" key="1">
    <source>
        <dbReference type="ARBA" id="ARBA00008226"/>
    </source>
</evidence>
<dbReference type="eggNOG" id="COG0013">
    <property type="taxonomic scope" value="Bacteria"/>
</dbReference>
<feature type="binding site" evidence="13">
    <location>
        <position position="696"/>
    </location>
    <ligand>
        <name>Zn(2+)</name>
        <dbReference type="ChEBI" id="CHEBI:29105"/>
    </ligand>
</feature>
<dbReference type="InterPro" id="IPR018165">
    <property type="entry name" value="Ala-tRNA-synth_IIc_core"/>
</dbReference>
<dbReference type="KEGG" id="fgi:OP10G_1562"/>
<organism evidence="16 17">
    <name type="scientific">Fimbriimonas ginsengisoli Gsoil 348</name>
    <dbReference type="NCBI Taxonomy" id="661478"/>
    <lineage>
        <taxon>Bacteria</taxon>
        <taxon>Bacillati</taxon>
        <taxon>Armatimonadota</taxon>
        <taxon>Fimbriimonadia</taxon>
        <taxon>Fimbriimonadales</taxon>
        <taxon>Fimbriimonadaceae</taxon>
        <taxon>Fimbriimonas</taxon>
    </lineage>
</organism>
<comment type="catalytic activity">
    <reaction evidence="12 13">
        <text>tRNA(Ala) + L-alanine + ATP = L-alanyl-tRNA(Ala) + AMP + diphosphate</text>
        <dbReference type="Rhea" id="RHEA:12540"/>
        <dbReference type="Rhea" id="RHEA-COMP:9657"/>
        <dbReference type="Rhea" id="RHEA-COMP:9923"/>
        <dbReference type="ChEBI" id="CHEBI:30616"/>
        <dbReference type="ChEBI" id="CHEBI:33019"/>
        <dbReference type="ChEBI" id="CHEBI:57972"/>
        <dbReference type="ChEBI" id="CHEBI:78442"/>
        <dbReference type="ChEBI" id="CHEBI:78497"/>
        <dbReference type="ChEBI" id="CHEBI:456215"/>
        <dbReference type="EC" id="6.1.1.7"/>
    </reaction>
</comment>
<dbReference type="RefSeq" id="WP_025226463.1">
    <property type="nucleotide sequence ID" value="NZ_CP007139.1"/>
</dbReference>
<dbReference type="Proteomes" id="UP000027982">
    <property type="component" value="Chromosome"/>
</dbReference>
<evidence type="ECO:0000313" key="17">
    <source>
        <dbReference type="Proteomes" id="UP000027982"/>
    </source>
</evidence>
<dbReference type="GO" id="GO:0005524">
    <property type="term" value="F:ATP binding"/>
    <property type="evidence" value="ECO:0007669"/>
    <property type="project" value="UniProtKB-UniRule"/>
</dbReference>
<feature type="binding site" evidence="13">
    <location>
        <position position="597"/>
    </location>
    <ligand>
        <name>Zn(2+)</name>
        <dbReference type="ChEBI" id="CHEBI:29105"/>
    </ligand>
</feature>
<name>A0A068NQ92_FIMGI</name>
<gene>
    <name evidence="13" type="primary">alaS</name>
    <name evidence="16" type="ORF">OP10G_1562</name>
</gene>
<evidence type="ECO:0000256" key="9">
    <source>
        <dbReference type="ARBA" id="ARBA00022917"/>
    </source>
</evidence>
<dbReference type="InterPro" id="IPR023033">
    <property type="entry name" value="Ala_tRNA_ligase_euk/bac"/>
</dbReference>
<evidence type="ECO:0000256" key="4">
    <source>
        <dbReference type="ARBA" id="ARBA00022723"/>
    </source>
</evidence>
<keyword evidence="2 13" id="KW-0820">tRNA-binding</keyword>
<dbReference type="SUPFAM" id="SSF55186">
    <property type="entry name" value="ThrRS/AlaRS common domain"/>
    <property type="match status" value="1"/>
</dbReference>